<dbReference type="InterPro" id="IPR037523">
    <property type="entry name" value="VOC_core"/>
</dbReference>
<gene>
    <name evidence="2" type="ORF">C7B82_25160</name>
</gene>
<name>A0A2T1DWZ3_9CYAN</name>
<dbReference type="Pfam" id="PF00903">
    <property type="entry name" value="Glyoxalase"/>
    <property type="match status" value="1"/>
</dbReference>
<dbReference type="Proteomes" id="UP000239576">
    <property type="component" value="Unassembled WGS sequence"/>
</dbReference>
<dbReference type="Gene3D" id="3.10.180.10">
    <property type="entry name" value="2,3-Dihydroxybiphenyl 1,2-Dioxygenase, domain 1"/>
    <property type="match status" value="1"/>
</dbReference>
<organism evidence="2 3">
    <name type="scientific">Stenomitos frigidus ULC18</name>
    <dbReference type="NCBI Taxonomy" id="2107698"/>
    <lineage>
        <taxon>Bacteria</taxon>
        <taxon>Bacillati</taxon>
        <taxon>Cyanobacteriota</taxon>
        <taxon>Cyanophyceae</taxon>
        <taxon>Leptolyngbyales</taxon>
        <taxon>Leptolyngbyaceae</taxon>
        <taxon>Stenomitos</taxon>
    </lineage>
</organism>
<proteinExistence type="predicted"/>
<dbReference type="SUPFAM" id="SSF54593">
    <property type="entry name" value="Glyoxalase/Bleomycin resistance protein/Dihydroxybiphenyl dioxygenase"/>
    <property type="match status" value="1"/>
</dbReference>
<dbReference type="InterPro" id="IPR004360">
    <property type="entry name" value="Glyas_Fos-R_dOase_dom"/>
</dbReference>
<reference evidence="3" key="1">
    <citation type="submission" date="2018-02" db="EMBL/GenBank/DDBJ databases">
        <authorList>
            <person name="Moore K."/>
            <person name="Momper L."/>
        </authorList>
    </citation>
    <scope>NUCLEOTIDE SEQUENCE [LARGE SCALE GENOMIC DNA]</scope>
    <source>
        <strain evidence="3">ULC18</strain>
    </source>
</reference>
<dbReference type="EMBL" id="PVWK01000138">
    <property type="protein sequence ID" value="PSB24904.1"/>
    <property type="molecule type" value="Genomic_DNA"/>
</dbReference>
<feature type="domain" description="VOC" evidence="1">
    <location>
        <begin position="6"/>
        <end position="122"/>
    </location>
</feature>
<dbReference type="OrthoDB" id="458060at2"/>
<evidence type="ECO:0000313" key="3">
    <source>
        <dbReference type="Proteomes" id="UP000239576"/>
    </source>
</evidence>
<protein>
    <submittedName>
        <fullName evidence="2">Glyoxalase</fullName>
    </submittedName>
</protein>
<evidence type="ECO:0000259" key="1">
    <source>
        <dbReference type="PROSITE" id="PS51819"/>
    </source>
</evidence>
<accession>A0A2T1DWZ3</accession>
<dbReference type="AlphaFoldDB" id="A0A2T1DWZ3"/>
<sequence>MPLRCTGARLTLASRQFTKLVLFYRQFLSLEPAVLIPNVYAEFHLPTLNLGIFHPREIQAPLPTPQDPAGMSLCLDVDDLEAAIAHLTQLGYPPPGEIMTASHGREIDAYDPEGNWLILHQAALTYNEG</sequence>
<dbReference type="InterPro" id="IPR029068">
    <property type="entry name" value="Glyas_Bleomycin-R_OHBP_Dase"/>
</dbReference>
<keyword evidence="3" id="KW-1185">Reference proteome</keyword>
<evidence type="ECO:0000313" key="2">
    <source>
        <dbReference type="EMBL" id="PSB24904.1"/>
    </source>
</evidence>
<reference evidence="2 3" key="2">
    <citation type="submission" date="2018-03" db="EMBL/GenBank/DDBJ databases">
        <title>The ancient ancestry and fast evolution of plastids.</title>
        <authorList>
            <person name="Moore K.R."/>
            <person name="Magnabosco C."/>
            <person name="Momper L."/>
            <person name="Gold D.A."/>
            <person name="Bosak T."/>
            <person name="Fournier G.P."/>
        </authorList>
    </citation>
    <scope>NUCLEOTIDE SEQUENCE [LARGE SCALE GENOMIC DNA]</scope>
    <source>
        <strain evidence="2 3">ULC18</strain>
    </source>
</reference>
<dbReference type="RefSeq" id="WP_106259511.1">
    <property type="nucleotide sequence ID" value="NZ_CAWNSW010000063.1"/>
</dbReference>
<comment type="caution">
    <text evidence="2">The sequence shown here is derived from an EMBL/GenBank/DDBJ whole genome shotgun (WGS) entry which is preliminary data.</text>
</comment>
<dbReference type="PROSITE" id="PS51819">
    <property type="entry name" value="VOC"/>
    <property type="match status" value="1"/>
</dbReference>